<organism evidence="2 3">
    <name type="scientific">[Candida] railenensis</name>
    <dbReference type="NCBI Taxonomy" id="45579"/>
    <lineage>
        <taxon>Eukaryota</taxon>
        <taxon>Fungi</taxon>
        <taxon>Dikarya</taxon>
        <taxon>Ascomycota</taxon>
        <taxon>Saccharomycotina</taxon>
        <taxon>Pichiomycetes</taxon>
        <taxon>Debaryomycetaceae</taxon>
        <taxon>Kurtzmaniella</taxon>
    </lineage>
</organism>
<protein>
    <submittedName>
        <fullName evidence="2">SPS-sensor component Ptr3p</fullName>
    </submittedName>
</protein>
<accession>A0A9P0QTN2</accession>
<gene>
    <name evidence="2" type="ORF">CLIB1423_18S02168</name>
</gene>
<feature type="region of interest" description="Disordered" evidence="1">
    <location>
        <begin position="138"/>
        <end position="171"/>
    </location>
</feature>
<feature type="region of interest" description="Disordered" evidence="1">
    <location>
        <begin position="186"/>
        <end position="218"/>
    </location>
</feature>
<evidence type="ECO:0000256" key="1">
    <source>
        <dbReference type="SAM" id="MobiDB-lite"/>
    </source>
</evidence>
<feature type="compositionally biased region" description="Polar residues" evidence="1">
    <location>
        <begin position="186"/>
        <end position="207"/>
    </location>
</feature>
<proteinExistence type="predicted"/>
<dbReference type="Proteomes" id="UP000837801">
    <property type="component" value="Unassembled WGS sequence"/>
</dbReference>
<feature type="compositionally biased region" description="Low complexity" evidence="1">
    <location>
        <begin position="386"/>
        <end position="409"/>
    </location>
</feature>
<feature type="compositionally biased region" description="Low complexity" evidence="1">
    <location>
        <begin position="152"/>
        <end position="163"/>
    </location>
</feature>
<dbReference type="OrthoDB" id="5324744at2759"/>
<dbReference type="SUPFAM" id="SSF50978">
    <property type="entry name" value="WD40 repeat-like"/>
    <property type="match status" value="1"/>
</dbReference>
<keyword evidence="3" id="KW-1185">Reference proteome</keyword>
<dbReference type="AlphaFoldDB" id="A0A9P0QTN2"/>
<dbReference type="EMBL" id="CAKXYY010000018">
    <property type="protein sequence ID" value="CAH2354719.1"/>
    <property type="molecule type" value="Genomic_DNA"/>
</dbReference>
<sequence>MDRHRLEQLENLLRVQRNSKDVVADMSVLTCGCLTSESYFGGLSHINGFAECPNCGSGNVTLLADVSPMRALYKIVLEISTQLKEQQSAAGLPRKSISKKSLSENISAENQYEQSSKAENMNLISLFYKFAKEETEREVVSKRKNRKSADYLELQRQSSLHQSQQEKETLKSDLISQHFEPEYTTASSVQPINISTHSSAKRGNSSAGPGPETSIIPSSLQSFSISPMNDSSYTDSSFRNSSLQTIPSQLLLGKGGEEKEYNFSKCFPFYRKLSTFQTQQTKLNFSSFSSSFKASSMIKKTTKFIGSDIHSYIDMFTGEEITRFVMISEKKWELYQYDNTTNKPKLLCCGKSTGEYGRDHNSLSFGDGDEEILIKNDFGDANANTNATSNSNNGNANNNYDTNGANGDTLGTNDYDNNDETRKKLATWDQLYCSLSTNYLTISGTKGILRVLNVSPRSMVGDLGKPLYTYMTNFPIRCIAISPNEKVVACGITARERLTGKEQPFIILHKLNLREDSYKVDSVEPITITVPYRDPIKMMNFNATSKYLLCCTVWESRYLIIRLTSNASDNYKKPRLIWSELSNTRKRSVDMKDGKVDMESKNKEEDEIMMGNEGITDLQFGSTHSNTIIMASCSLTNRPPVVIRLDGVPIDGGRPSISNGTGGAGGMGDYETSSMSANSNNFRNMELEEERNASNSIKSSEPILRIPEVGSTIHRFASSPRGDGMCYLDKEGHIFLVSTPNFQPHPTTPMKKIVVQLGEVSNAERYYESAAIKFSIDGGKVYVVDRKGIFSVFDFTKGIPGQDMDVVKCKIVNI</sequence>
<feature type="region of interest" description="Disordered" evidence="1">
    <location>
        <begin position="386"/>
        <end position="411"/>
    </location>
</feature>
<comment type="caution">
    <text evidence="2">The sequence shown here is derived from an EMBL/GenBank/DDBJ whole genome shotgun (WGS) entry which is preliminary data.</text>
</comment>
<reference evidence="2" key="1">
    <citation type="submission" date="2022-03" db="EMBL/GenBank/DDBJ databases">
        <authorList>
            <person name="Legras J.-L."/>
            <person name="Devillers H."/>
            <person name="Grondin C."/>
        </authorList>
    </citation>
    <scope>NUCLEOTIDE SEQUENCE</scope>
    <source>
        <strain evidence="2">CLIB 1423</strain>
    </source>
</reference>
<evidence type="ECO:0000313" key="2">
    <source>
        <dbReference type="EMBL" id="CAH2354719.1"/>
    </source>
</evidence>
<evidence type="ECO:0000313" key="3">
    <source>
        <dbReference type="Proteomes" id="UP000837801"/>
    </source>
</evidence>
<name>A0A9P0QTN2_9ASCO</name>
<dbReference type="InterPro" id="IPR036322">
    <property type="entry name" value="WD40_repeat_dom_sf"/>
</dbReference>